<dbReference type="AlphaFoldDB" id="A0A6N2YIQ1"/>
<reference evidence="1" key="1">
    <citation type="submission" date="2019-11" db="EMBL/GenBank/DDBJ databases">
        <authorList>
            <person name="Feng L."/>
        </authorList>
    </citation>
    <scope>NUCLEOTIDE SEQUENCE</scope>
    <source>
        <strain evidence="1">PdistasonisLFYP31</strain>
    </source>
</reference>
<dbReference type="RefSeq" id="WP_156682335.1">
    <property type="nucleotide sequence ID" value="NZ_CACRUW010000001.1"/>
</dbReference>
<gene>
    <name evidence="1" type="ORF">PDLFYP31_00077</name>
</gene>
<evidence type="ECO:0008006" key="2">
    <source>
        <dbReference type="Google" id="ProtNLM"/>
    </source>
</evidence>
<name>A0A6N2YIQ1_PARDI</name>
<sequence length="92" mass="10625">MEKDLERRIVIERLKKAGIDDERAKEFLQVIPAKEAYENLCRNEILKRVIAEIGLEEVEKGAERKGVTIDEFAKEFDRGDYTGSLQVLSKKD</sequence>
<evidence type="ECO:0000313" key="1">
    <source>
        <dbReference type="EMBL" id="VYT66781.1"/>
    </source>
</evidence>
<protein>
    <recommendedName>
        <fullName evidence="2">Trigger factor</fullName>
    </recommendedName>
</protein>
<proteinExistence type="predicted"/>
<organism evidence="1">
    <name type="scientific">Parabacteroides distasonis</name>
    <dbReference type="NCBI Taxonomy" id="823"/>
    <lineage>
        <taxon>Bacteria</taxon>
        <taxon>Pseudomonadati</taxon>
        <taxon>Bacteroidota</taxon>
        <taxon>Bacteroidia</taxon>
        <taxon>Bacteroidales</taxon>
        <taxon>Tannerellaceae</taxon>
        <taxon>Parabacteroides</taxon>
    </lineage>
</organism>
<accession>A0A6N2YIQ1</accession>
<dbReference type="EMBL" id="CACRUW010000001">
    <property type="protein sequence ID" value="VYT66781.1"/>
    <property type="molecule type" value="Genomic_DNA"/>
</dbReference>